<accession>A0A3P7WJS4</accession>
<evidence type="ECO:0000313" key="2">
    <source>
        <dbReference type="Proteomes" id="UP000050761"/>
    </source>
</evidence>
<gene>
    <name evidence="1" type="ORF">HPBE_LOCUS3867</name>
</gene>
<organism evidence="2 3">
    <name type="scientific">Heligmosomoides polygyrus</name>
    <name type="common">Parasitic roundworm</name>
    <dbReference type="NCBI Taxonomy" id="6339"/>
    <lineage>
        <taxon>Eukaryota</taxon>
        <taxon>Metazoa</taxon>
        <taxon>Ecdysozoa</taxon>
        <taxon>Nematoda</taxon>
        <taxon>Chromadorea</taxon>
        <taxon>Rhabditida</taxon>
        <taxon>Rhabditina</taxon>
        <taxon>Rhabditomorpha</taxon>
        <taxon>Strongyloidea</taxon>
        <taxon>Heligmosomidae</taxon>
        <taxon>Heligmosomoides</taxon>
    </lineage>
</organism>
<dbReference type="WBParaSite" id="HPBE_0000386601-mRNA-1">
    <property type="protein sequence ID" value="HPBE_0000386601-mRNA-1"/>
    <property type="gene ID" value="HPBE_0000386601"/>
</dbReference>
<evidence type="ECO:0000313" key="1">
    <source>
        <dbReference type="EMBL" id="VDO47107.1"/>
    </source>
</evidence>
<evidence type="ECO:0000313" key="3">
    <source>
        <dbReference type="WBParaSite" id="HPBE_0000386601-mRNA-1"/>
    </source>
</evidence>
<accession>A0A183FCH4</accession>
<protein>
    <submittedName>
        <fullName evidence="3">F-box domain-containing protein</fullName>
    </submittedName>
</protein>
<name>A0A183FCH4_HELPZ</name>
<reference evidence="1 2" key="1">
    <citation type="submission" date="2018-11" db="EMBL/GenBank/DDBJ databases">
        <authorList>
            <consortium name="Pathogen Informatics"/>
        </authorList>
    </citation>
    <scope>NUCLEOTIDE SEQUENCE [LARGE SCALE GENOMIC DNA]</scope>
</reference>
<dbReference type="AlphaFoldDB" id="A0A183FCH4"/>
<dbReference type="EMBL" id="UZAH01017647">
    <property type="protein sequence ID" value="VDO47107.1"/>
    <property type="molecule type" value="Genomic_DNA"/>
</dbReference>
<proteinExistence type="predicted"/>
<sequence>MRRQLNGLHLNVFADCLADIPAKTKISTANMSTEWKVERQGPFVETGLKEMLKLWEGRDVRGYGGGLKGIATAFYRQYFRSACRPATMIQSYSCRQGRNRGKDKNLKDLPEGILHNLIGVVLDSVGLGKAELDMTAEE</sequence>
<dbReference type="Proteomes" id="UP000050761">
    <property type="component" value="Unassembled WGS sequence"/>
</dbReference>
<keyword evidence="2" id="KW-1185">Reference proteome</keyword>
<reference evidence="3" key="2">
    <citation type="submission" date="2019-09" db="UniProtKB">
        <authorList>
            <consortium name="WormBaseParasite"/>
        </authorList>
    </citation>
    <scope>IDENTIFICATION</scope>
</reference>